<dbReference type="Proteomes" id="UP000241247">
    <property type="component" value="Unassembled WGS sequence"/>
</dbReference>
<dbReference type="Pfam" id="PF02245">
    <property type="entry name" value="Pur_DNA_glyco"/>
    <property type="match status" value="1"/>
</dbReference>
<dbReference type="InterPro" id="IPR011034">
    <property type="entry name" value="Formyl_transferase-like_C_sf"/>
</dbReference>
<reference evidence="7 8" key="1">
    <citation type="submission" date="2018-04" db="EMBL/GenBank/DDBJ databases">
        <title>Genomic Encyclopedia of Type Strains, Phase IV (KMG-IV): sequencing the most valuable type-strain genomes for metagenomic binning, comparative biology and taxonomic classification.</title>
        <authorList>
            <person name="Goeker M."/>
        </authorList>
    </citation>
    <scope>NUCLEOTIDE SEQUENCE [LARGE SCALE GENOMIC DNA]</scope>
    <source>
        <strain evidence="7 8">DSM 7138</strain>
    </source>
</reference>
<dbReference type="GO" id="GO:0003677">
    <property type="term" value="F:DNA binding"/>
    <property type="evidence" value="ECO:0007669"/>
    <property type="project" value="InterPro"/>
</dbReference>
<dbReference type="NCBIfam" id="TIGR00567">
    <property type="entry name" value="3mg"/>
    <property type="match status" value="1"/>
</dbReference>
<evidence type="ECO:0000313" key="8">
    <source>
        <dbReference type="Proteomes" id="UP000241247"/>
    </source>
</evidence>
<keyword evidence="6" id="KW-1133">Transmembrane helix</keyword>
<keyword evidence="8" id="KW-1185">Reference proteome</keyword>
<gene>
    <name evidence="7" type="ORF">C7449_102449</name>
</gene>
<dbReference type="GO" id="GO:0006284">
    <property type="term" value="P:base-excision repair"/>
    <property type="evidence" value="ECO:0007669"/>
    <property type="project" value="InterPro"/>
</dbReference>
<name>A0A2T5BF12_MYCDI</name>
<accession>A0A2T5BF12</accession>
<dbReference type="PANTHER" id="PTHR10429:SF0">
    <property type="entry name" value="DNA-3-METHYLADENINE GLYCOSYLASE"/>
    <property type="match status" value="1"/>
</dbReference>
<dbReference type="InterPro" id="IPR003180">
    <property type="entry name" value="MPG"/>
</dbReference>
<dbReference type="AlphaFoldDB" id="A0A2T5BF12"/>
<evidence type="ECO:0000256" key="2">
    <source>
        <dbReference type="ARBA" id="ARBA00022763"/>
    </source>
</evidence>
<keyword evidence="4 5" id="KW-0234">DNA repair</keyword>
<keyword evidence="3 5" id="KW-0378">Hydrolase</keyword>
<evidence type="ECO:0000256" key="4">
    <source>
        <dbReference type="ARBA" id="ARBA00023204"/>
    </source>
</evidence>
<dbReference type="InterPro" id="IPR036995">
    <property type="entry name" value="MPG_sf"/>
</dbReference>
<dbReference type="GO" id="GO:0003905">
    <property type="term" value="F:alkylbase DNA N-glycosylase activity"/>
    <property type="evidence" value="ECO:0007669"/>
    <property type="project" value="InterPro"/>
</dbReference>
<evidence type="ECO:0000256" key="3">
    <source>
        <dbReference type="ARBA" id="ARBA00022801"/>
    </source>
</evidence>
<dbReference type="Gene3D" id="3.10.300.10">
    <property type="entry name" value="Methylpurine-DNA glycosylase (MPG)"/>
    <property type="match status" value="1"/>
</dbReference>
<dbReference type="PANTHER" id="PTHR10429">
    <property type="entry name" value="DNA-3-METHYLADENINE GLYCOSYLASE"/>
    <property type="match status" value="1"/>
</dbReference>
<comment type="similarity">
    <text evidence="1 5">Belongs to the DNA glycosylase MPG family.</text>
</comment>
<dbReference type="OrthoDB" id="9794313at2"/>
<evidence type="ECO:0000313" key="7">
    <source>
        <dbReference type="EMBL" id="PTM97575.1"/>
    </source>
</evidence>
<dbReference type="CDD" id="cd00540">
    <property type="entry name" value="AAG"/>
    <property type="match status" value="1"/>
</dbReference>
<organism evidence="7 8">
    <name type="scientific">Mycoplana dimorpha</name>
    <dbReference type="NCBI Taxonomy" id="28320"/>
    <lineage>
        <taxon>Bacteria</taxon>
        <taxon>Pseudomonadati</taxon>
        <taxon>Pseudomonadota</taxon>
        <taxon>Alphaproteobacteria</taxon>
        <taxon>Hyphomicrobiales</taxon>
        <taxon>Rhizobiaceae</taxon>
        <taxon>Mycoplana</taxon>
    </lineage>
</organism>
<dbReference type="HAMAP" id="MF_00527">
    <property type="entry name" value="3MGH"/>
    <property type="match status" value="1"/>
</dbReference>
<dbReference type="RefSeq" id="WP_108001840.1">
    <property type="nucleotide sequence ID" value="NZ_JBHEEX010000001.1"/>
</dbReference>
<evidence type="ECO:0000256" key="5">
    <source>
        <dbReference type="HAMAP-Rule" id="MF_00527"/>
    </source>
</evidence>
<dbReference type="EC" id="3.2.2.-" evidence="5"/>
<evidence type="ECO:0000256" key="1">
    <source>
        <dbReference type="ARBA" id="ARBA00009232"/>
    </source>
</evidence>
<protein>
    <recommendedName>
        <fullName evidence="5">Putative 3-methyladenine DNA glycosylase</fullName>
        <ecNumber evidence="5">3.2.2.-</ecNumber>
    </recommendedName>
</protein>
<keyword evidence="6" id="KW-0812">Transmembrane</keyword>
<keyword evidence="6" id="KW-0472">Membrane</keyword>
<keyword evidence="2 5" id="KW-0227">DNA damage</keyword>
<proteinExistence type="inferred from homology"/>
<sequence length="180" mass="19766">MDEHFFERDSVIVAVELLGARLLVAGVGGFIVETEAYRQDDEASHSYRGKTLANAAMFGAPAGIYVYRIYGLHWCLNVVCETGSAVLIRGLEPTCGIETMVERRRTMERQRLCAGPGNVCQALAVDGRMNGLSILMPPFSVELPAEPPPVAKSTRVGISKATERLWRFSVQGSSYLSKKR</sequence>
<dbReference type="NCBIfam" id="NF002003">
    <property type="entry name" value="PRK00802.1-3"/>
    <property type="match status" value="1"/>
</dbReference>
<feature type="transmembrane region" description="Helical" evidence="6">
    <location>
        <begin position="12"/>
        <end position="32"/>
    </location>
</feature>
<dbReference type="SUPFAM" id="SSF50486">
    <property type="entry name" value="FMT C-terminal domain-like"/>
    <property type="match status" value="1"/>
</dbReference>
<dbReference type="EMBL" id="PZZZ01000002">
    <property type="protein sequence ID" value="PTM97575.1"/>
    <property type="molecule type" value="Genomic_DNA"/>
</dbReference>
<evidence type="ECO:0000256" key="6">
    <source>
        <dbReference type="SAM" id="Phobius"/>
    </source>
</evidence>
<comment type="caution">
    <text evidence="7">The sequence shown here is derived from an EMBL/GenBank/DDBJ whole genome shotgun (WGS) entry which is preliminary data.</text>
</comment>